<comment type="caution">
    <text evidence="3">The sequence shown here is derived from an EMBL/GenBank/DDBJ whole genome shotgun (WGS) entry which is preliminary data.</text>
</comment>
<evidence type="ECO:0000313" key="4">
    <source>
        <dbReference type="Proteomes" id="UP000477911"/>
    </source>
</evidence>
<dbReference type="EMBL" id="WUMU01000018">
    <property type="protein sequence ID" value="MXN19333.1"/>
    <property type="molecule type" value="Genomic_DNA"/>
</dbReference>
<keyword evidence="1" id="KW-0479">Metal-binding</keyword>
<proteinExistence type="predicted"/>
<dbReference type="PROSITE" id="PS51819">
    <property type="entry name" value="VOC"/>
    <property type="match status" value="1"/>
</dbReference>
<dbReference type="InterPro" id="IPR029068">
    <property type="entry name" value="Glyas_Bleomycin-R_OHBP_Dase"/>
</dbReference>
<gene>
    <name evidence="3" type="ORF">GR170_15965</name>
</gene>
<accession>A0A6L7G9F2</accession>
<dbReference type="Gene3D" id="3.10.180.10">
    <property type="entry name" value="2,3-Dihydroxybiphenyl 1,2-Dioxygenase, domain 1"/>
    <property type="match status" value="1"/>
</dbReference>
<evidence type="ECO:0000259" key="2">
    <source>
        <dbReference type="PROSITE" id="PS51819"/>
    </source>
</evidence>
<evidence type="ECO:0000313" key="3">
    <source>
        <dbReference type="EMBL" id="MXN19333.1"/>
    </source>
</evidence>
<dbReference type="Proteomes" id="UP000477911">
    <property type="component" value="Unassembled WGS sequence"/>
</dbReference>
<organism evidence="3 4">
    <name type="scientific">Pseudooceanicola albus</name>
    <dbReference type="NCBI Taxonomy" id="2692189"/>
    <lineage>
        <taxon>Bacteria</taxon>
        <taxon>Pseudomonadati</taxon>
        <taxon>Pseudomonadota</taxon>
        <taxon>Alphaproteobacteria</taxon>
        <taxon>Rhodobacterales</taxon>
        <taxon>Paracoccaceae</taxon>
        <taxon>Pseudooceanicola</taxon>
    </lineage>
</organism>
<dbReference type="GO" id="GO:0046491">
    <property type="term" value="P:L-methylmalonyl-CoA metabolic process"/>
    <property type="evidence" value="ECO:0007669"/>
    <property type="project" value="TreeGrafter"/>
</dbReference>
<dbReference type="InterPro" id="IPR051785">
    <property type="entry name" value="MMCE/EMCE_epimerase"/>
</dbReference>
<dbReference type="InterPro" id="IPR004360">
    <property type="entry name" value="Glyas_Fos-R_dOase_dom"/>
</dbReference>
<protein>
    <recommendedName>
        <fullName evidence="2">VOC domain-containing protein</fullName>
    </recommendedName>
</protein>
<name>A0A6L7G9F2_9RHOB</name>
<dbReference type="GO" id="GO:0046872">
    <property type="term" value="F:metal ion binding"/>
    <property type="evidence" value="ECO:0007669"/>
    <property type="project" value="UniProtKB-KW"/>
</dbReference>
<dbReference type="PANTHER" id="PTHR43048">
    <property type="entry name" value="METHYLMALONYL-COA EPIMERASE"/>
    <property type="match status" value="1"/>
</dbReference>
<dbReference type="SUPFAM" id="SSF54593">
    <property type="entry name" value="Glyoxalase/Bleomycin resistance protein/Dihydroxybiphenyl dioxygenase"/>
    <property type="match status" value="1"/>
</dbReference>
<evidence type="ECO:0000256" key="1">
    <source>
        <dbReference type="ARBA" id="ARBA00022723"/>
    </source>
</evidence>
<dbReference type="Pfam" id="PF00903">
    <property type="entry name" value="Glyoxalase"/>
    <property type="match status" value="1"/>
</dbReference>
<keyword evidence="4" id="KW-1185">Reference proteome</keyword>
<dbReference type="InterPro" id="IPR037523">
    <property type="entry name" value="VOC_core"/>
</dbReference>
<feature type="domain" description="VOC" evidence="2">
    <location>
        <begin position="9"/>
        <end position="157"/>
    </location>
</feature>
<dbReference type="GO" id="GO:0004493">
    <property type="term" value="F:methylmalonyl-CoA epimerase activity"/>
    <property type="evidence" value="ECO:0007669"/>
    <property type="project" value="TreeGrafter"/>
</dbReference>
<dbReference type="RefSeq" id="WP_160895462.1">
    <property type="nucleotide sequence ID" value="NZ_WUMU01000018.1"/>
</dbReference>
<dbReference type="PANTHER" id="PTHR43048:SF6">
    <property type="entry name" value="BLR8189 PROTEIN"/>
    <property type="match status" value="1"/>
</dbReference>
<sequence length="182" mass="19995">MSNPRNFRGIEHIGLTVPDHDEAVRFFTRVFGAEVLYSLTDKRRDPLPGAQLAPKNGLDAERAITAVSMLRLQNGPNLEIFEIDQPRGTGETNIAALGISHFSLTVEDIDAAARAFAAEGGRLLEGPYGLTDQEEGPGNRGHFGRTPWGLLIEFEAFGSPMRYDHPGTDGRWLPQPNQEEDA</sequence>
<reference evidence="3 4" key="1">
    <citation type="submission" date="2019-12" db="EMBL/GenBank/DDBJ databases">
        <authorList>
            <person name="Li M."/>
        </authorList>
    </citation>
    <scope>NUCLEOTIDE SEQUENCE [LARGE SCALE GENOMIC DNA]</scope>
    <source>
        <strain evidence="3 4">GBMRC 2024</strain>
    </source>
</reference>
<dbReference type="AlphaFoldDB" id="A0A6L7G9F2"/>